<dbReference type="EMBL" id="JAGQDG010000002">
    <property type="protein sequence ID" value="MBQ0935056.1"/>
    <property type="molecule type" value="Genomic_DNA"/>
</dbReference>
<organism evidence="6 7">
    <name type="scientific">Ideonella paludis</name>
    <dbReference type="NCBI Taxonomy" id="1233411"/>
    <lineage>
        <taxon>Bacteria</taxon>
        <taxon>Pseudomonadati</taxon>
        <taxon>Pseudomonadota</taxon>
        <taxon>Betaproteobacteria</taxon>
        <taxon>Burkholderiales</taxon>
        <taxon>Sphaerotilaceae</taxon>
        <taxon>Ideonella</taxon>
    </lineage>
</organism>
<evidence type="ECO:0000256" key="1">
    <source>
        <dbReference type="ARBA" id="ARBA00004141"/>
    </source>
</evidence>
<sequence>MLDSFWRALAYLFMPRIIGLSLMPLLIAGSLTLVMGYFFWTDAVTAVRSTLESWSLVEAMLQWIDGMIGSSFRTVLAPLVVVAFAVPVVIVLSLLLVALLATPSIVSLVAERRFAELERRHGAAAWRSVAWSLGYTLAACVALLLTMPLWLIPGVVFVLPPLIWGWLTAKVMAFDVLADHATQEERRAVLKAHAWPLMVIGITTGFLGAAPSVIWAFGAMTLVFAPLLLAVSVWLYTVVFMFSALWFAHYALAALGQHRRASVVEVVPMPGTAPTSSTPAALPPDPAASAITGV</sequence>
<keyword evidence="7" id="KW-1185">Reference proteome</keyword>
<name>A0ABS5DVA4_9BURK</name>
<proteinExistence type="predicted"/>
<comment type="caution">
    <text evidence="6">The sequence shown here is derived from an EMBL/GenBank/DDBJ whole genome shotgun (WGS) entry which is preliminary data.</text>
</comment>
<feature type="transmembrane region" description="Helical" evidence="5">
    <location>
        <begin position="223"/>
        <end position="252"/>
    </location>
</feature>
<dbReference type="Pfam" id="PF07264">
    <property type="entry name" value="EI24"/>
    <property type="match status" value="1"/>
</dbReference>
<dbReference type="InterPro" id="IPR059112">
    <property type="entry name" value="CysZ/EI24"/>
</dbReference>
<evidence type="ECO:0000256" key="5">
    <source>
        <dbReference type="SAM" id="Phobius"/>
    </source>
</evidence>
<keyword evidence="4 5" id="KW-0472">Membrane</keyword>
<feature type="transmembrane region" description="Helical" evidence="5">
    <location>
        <begin position="163"/>
        <end position="182"/>
    </location>
</feature>
<evidence type="ECO:0000256" key="3">
    <source>
        <dbReference type="ARBA" id="ARBA00022989"/>
    </source>
</evidence>
<evidence type="ECO:0000313" key="6">
    <source>
        <dbReference type="EMBL" id="MBQ0935056.1"/>
    </source>
</evidence>
<gene>
    <name evidence="6" type="ORF">KAK11_06950</name>
</gene>
<evidence type="ECO:0000256" key="2">
    <source>
        <dbReference type="ARBA" id="ARBA00022692"/>
    </source>
</evidence>
<keyword evidence="2 5" id="KW-0812">Transmembrane</keyword>
<reference evidence="6 7" key="1">
    <citation type="submission" date="2021-04" db="EMBL/GenBank/DDBJ databases">
        <title>The genome sequence of type strain Ideonella paludis KCTC 32238.</title>
        <authorList>
            <person name="Liu Y."/>
        </authorList>
    </citation>
    <scope>NUCLEOTIDE SEQUENCE [LARGE SCALE GENOMIC DNA]</scope>
    <source>
        <strain evidence="6 7">KCTC 32238</strain>
    </source>
</reference>
<feature type="transmembrane region" description="Helical" evidence="5">
    <location>
        <begin position="129"/>
        <end position="151"/>
    </location>
</feature>
<feature type="transmembrane region" description="Helical" evidence="5">
    <location>
        <begin position="20"/>
        <end position="40"/>
    </location>
</feature>
<feature type="transmembrane region" description="Helical" evidence="5">
    <location>
        <begin position="75"/>
        <end position="108"/>
    </location>
</feature>
<accession>A0ABS5DVA4</accession>
<feature type="transmembrane region" description="Helical" evidence="5">
    <location>
        <begin position="194"/>
        <end position="217"/>
    </location>
</feature>
<evidence type="ECO:0000313" key="7">
    <source>
        <dbReference type="Proteomes" id="UP000672097"/>
    </source>
</evidence>
<evidence type="ECO:0000256" key="4">
    <source>
        <dbReference type="ARBA" id="ARBA00023136"/>
    </source>
</evidence>
<dbReference type="Proteomes" id="UP000672097">
    <property type="component" value="Unassembled WGS sequence"/>
</dbReference>
<keyword evidence="3 5" id="KW-1133">Transmembrane helix</keyword>
<protein>
    <submittedName>
        <fullName evidence="6">EI24 domain-containing protein</fullName>
    </submittedName>
</protein>
<comment type="subcellular location">
    <subcellularLocation>
        <location evidence="1">Membrane</location>
        <topology evidence="1">Multi-pass membrane protein</topology>
    </subcellularLocation>
</comment>